<dbReference type="OrthoDB" id="9815959at2"/>
<comment type="caution">
    <text evidence="2">The sequence shown here is derived from an EMBL/GenBank/DDBJ whole genome shotgun (WGS) entry which is preliminary data.</text>
</comment>
<feature type="transmembrane region" description="Helical" evidence="1">
    <location>
        <begin position="120"/>
        <end position="139"/>
    </location>
</feature>
<organism evidence="2 3">
    <name type="scientific">Parasulfuritortus cantonensis</name>
    <dbReference type="NCBI Taxonomy" id="2528202"/>
    <lineage>
        <taxon>Bacteria</taxon>
        <taxon>Pseudomonadati</taxon>
        <taxon>Pseudomonadota</taxon>
        <taxon>Betaproteobacteria</taxon>
        <taxon>Nitrosomonadales</taxon>
        <taxon>Thiobacillaceae</taxon>
        <taxon>Parasulfuritortus</taxon>
    </lineage>
</organism>
<dbReference type="Proteomes" id="UP000295443">
    <property type="component" value="Unassembled WGS sequence"/>
</dbReference>
<dbReference type="RefSeq" id="WP_131449086.1">
    <property type="nucleotide sequence ID" value="NZ_SJZB01000052.1"/>
</dbReference>
<dbReference type="AlphaFoldDB" id="A0A4R1B2F0"/>
<protein>
    <submittedName>
        <fullName evidence="2">Zinc ribbon domain-containing protein</fullName>
    </submittedName>
</protein>
<evidence type="ECO:0000256" key="1">
    <source>
        <dbReference type="SAM" id="Phobius"/>
    </source>
</evidence>
<dbReference type="EMBL" id="SJZB01000052">
    <property type="protein sequence ID" value="TCJ11620.1"/>
    <property type="molecule type" value="Genomic_DNA"/>
</dbReference>
<feature type="transmembrane region" description="Helical" evidence="1">
    <location>
        <begin position="73"/>
        <end position="93"/>
    </location>
</feature>
<evidence type="ECO:0000313" key="3">
    <source>
        <dbReference type="Proteomes" id="UP000295443"/>
    </source>
</evidence>
<gene>
    <name evidence="2" type="ORF">EZJ19_15220</name>
</gene>
<name>A0A4R1B2F0_9PROT</name>
<reference evidence="2 3" key="1">
    <citation type="submission" date="2019-03" db="EMBL/GenBank/DDBJ databases">
        <title>Genome sequence of Thiobacillaceae bacterium LSR1, a sulfur-oxidizing bacterium isolated from freshwater sediment.</title>
        <authorList>
            <person name="Li S."/>
        </authorList>
    </citation>
    <scope>NUCLEOTIDE SEQUENCE [LARGE SCALE GENOMIC DNA]</scope>
    <source>
        <strain evidence="2 3">LSR1</strain>
    </source>
</reference>
<sequence>MELVFCMQCGQKIPTSAQNCPHCGAQQTLAAASTSVPPQAASLSASALPEGIKGWSWGAFWLSWVWAIFNKTWIGLLALIPLVNLVMMVILGLKGREWAWRNKAWPSVEHFNRVQKKWSLAGWIIMVASLILGIAIGVIEDRMKQGSNSELDTSWSLEENAGQQTPAAQLEPANAPAVAPYPMPSVSFGKVDLLGAMKRAGMEQHWITHFTNYLSDPISFWDECVTSEAGRAQHFGNMNQMEAQAYGESTCKSLTQQHYACLNGNNLDDAVLCLQTHINNVAENGE</sequence>
<evidence type="ECO:0000313" key="2">
    <source>
        <dbReference type="EMBL" id="TCJ11620.1"/>
    </source>
</evidence>
<keyword evidence="3" id="KW-1185">Reference proteome</keyword>
<keyword evidence="1" id="KW-0472">Membrane</keyword>
<keyword evidence="1" id="KW-0812">Transmembrane</keyword>
<accession>A0A4R1B2F0</accession>
<proteinExistence type="predicted"/>
<keyword evidence="1" id="KW-1133">Transmembrane helix</keyword>